<dbReference type="InterPro" id="IPR019787">
    <property type="entry name" value="Znf_PHD-finger"/>
</dbReference>
<dbReference type="PROSITE" id="PS50016">
    <property type="entry name" value="ZF_PHD_2"/>
    <property type="match status" value="1"/>
</dbReference>
<feature type="compositionally biased region" description="Acidic residues" evidence="12">
    <location>
        <begin position="79"/>
        <end position="102"/>
    </location>
</feature>
<evidence type="ECO:0000256" key="10">
    <source>
        <dbReference type="PROSITE-ProRule" id="PRU00146"/>
    </source>
</evidence>
<feature type="region of interest" description="Disordered" evidence="12">
    <location>
        <begin position="1015"/>
        <end position="1057"/>
    </location>
</feature>
<dbReference type="SMART" id="SM01147">
    <property type="entry name" value="DUF1087"/>
    <property type="match status" value="1"/>
</dbReference>
<dbReference type="PROSITE" id="PS01359">
    <property type="entry name" value="ZF_PHD_1"/>
    <property type="match status" value="1"/>
</dbReference>
<evidence type="ECO:0000256" key="3">
    <source>
        <dbReference type="ARBA" id="ARBA00022737"/>
    </source>
</evidence>
<evidence type="ECO:0000256" key="12">
    <source>
        <dbReference type="SAM" id="MobiDB-lite"/>
    </source>
</evidence>
<dbReference type="Gene3D" id="1.10.10.60">
    <property type="entry name" value="Homeodomain-like"/>
    <property type="match status" value="1"/>
</dbReference>
<evidence type="ECO:0000259" key="13">
    <source>
        <dbReference type="PROSITE" id="PS50013"/>
    </source>
</evidence>
<dbReference type="PROSITE" id="PS50013">
    <property type="entry name" value="CHROMO_2"/>
    <property type="match status" value="1"/>
</dbReference>
<keyword evidence="3" id="KW-0677">Repeat</keyword>
<dbReference type="SMART" id="SM00298">
    <property type="entry name" value="CHROMO"/>
    <property type="match status" value="2"/>
</dbReference>
<dbReference type="Gene3D" id="3.30.40.10">
    <property type="entry name" value="Zinc/RING finger domain, C3HC4 (zinc finger)"/>
    <property type="match status" value="1"/>
</dbReference>
<name>A0ABP0TUM2_9BRYO</name>
<dbReference type="Proteomes" id="UP001497512">
    <property type="component" value="Chromosome 15"/>
</dbReference>
<keyword evidence="11" id="KW-0175">Coiled coil</keyword>
<evidence type="ECO:0000256" key="11">
    <source>
        <dbReference type="SAM" id="Coils"/>
    </source>
</evidence>
<feature type="domain" description="Helicase ATP-binding" evidence="15">
    <location>
        <begin position="366"/>
        <end position="555"/>
    </location>
</feature>
<gene>
    <name evidence="17" type="ORF">CSSPTR1EN2_LOCUS7885</name>
</gene>
<feature type="region of interest" description="Disordered" evidence="12">
    <location>
        <begin position="1238"/>
        <end position="1258"/>
    </location>
</feature>
<dbReference type="InterPro" id="IPR019786">
    <property type="entry name" value="Zinc_finger_PHD-type_CS"/>
</dbReference>
<sequence length="1579" mass="179103">METEEDDNVQEPENEGDAAVKGEKGELLGDKVKKGAQAKGDEAQCNEVKGGEGNNEPVDEQHILAERLRARTKRKPSYLEEDGAEEEEEDEDWFNEDGDGDDEVPKVQKSEQSDDFCDMCHLGGDLLCCDTCTKVYHLGCLNPPLKIVPRGKWSCPKCVDPLSDVEKFLDCQMRPSTVSSAATGGGGEDASDPSPTPKDLVKHYLIKWKSMSYLHCSWVMASDVEKGMKHFPGLRMKLNYFQRQLEASKTWNTEEDRLPIRAEWTTVDRILDTRNHGVAIEYLVKWKDLGYDEVTWEVEDDVAPFQTEITKFKSIMARAKKRKGSTLDNKELKRQRKDFKPFEDTPKFLVGGSLHPYQLEGLNFLRFAWQQRKHVILADEMGLGKTIQSIAFIAALVGEGVAWPHLVVAPLSTLRNWEREFSTWAPHLNVVMYVGSSQSRAILRQYEFFFPKKVKLKGRKGKKKRVASTESKQDRIKFDVLLTSYEMINLDTTLLKALKWECLIVDEGHRLKNKDSKLFQTLQTFSTRHRVLLTGTPLQNNLDELFMLMHFLDAGKFGSLEEFQQEFRDINQEEQVGRLHKMLAPHLLRRVKKDVMKELPPKKELILRVELSSVQKEYYKAILTRNYQILSRSGGPQISLNNVVMELRKLCGHPYLLDGMEPHTRNQEEANRQLLEVSGKLLLLDKMMVKLKADGHRVLIYSQFTRMLDILEDWIHEKKWGYERIDGKINGAERQVRIDRFNAPNSTKFCFLLSTRAGGLGINLATADTVIIYDSDWNPHADLQAMARAHRLGQTNKVMIFRLVTRGTIEERMMQMTKKKMVLEHLVVGRMKTQIMNQEELDDILRYGAKELFAEEGDEAGKARQIHYDDLSIDRLLDRSKVETEDDKAGDDEEDNDLLKAFKVANFEYVNEEKALAAAEEAEREAQAKREAEVAEGPGRSQFWDSLLKDRAVEIQVEEFQELGKGKRSRKQVIHNFSKLMHETHFSESLMWFGNEDNPSMEDGNSNDRAEHKWVPVEDSDSTDNSSRDAVDFTSGRRHQSTKKKARAEERSGKPPLLLEHDGNSIKVLGFNLRQRAVFMHVLMRFGLGDFSWVEFIPRLKPKTADEIREYGTLFLSHISEDINNSPNFSDGVPKEGLRIQDVLVRLAILHLIHNKVKAMIETPSMPLFADGVHTSRYHSLRNTKVWKEEHDRKLLYAISKRHGYGRWLDILEDARLGLQPVVRAELLSRKGDDTSGFVQDRDIHPNDSENGSGKGTLFPEPKKLTSLIVRLHLLDDIKLQSLFFHLQKRMVDFVKRRVLVLEKVLNAEYHRESLGGQQRTLEESVVPPVTFEHAAAKVTAPNPSNKRPPSCPTKPLPISSEEIGATAFDKDPNRLLVVQIYNQMCGVVIENEGDAAEAYGGNKSAGLRFRKALRGIEVLCAGMRDALLEDPLQKSDGLGSKAQGRREGVHDGTAAEGGKEDGIEAQSDDGVSDNYDDLDADIDPEIDADSDLEGGDPENSKFVPQSKSGNEGSERFQVKGGNSNGPVGTKVESIDRTLPKHLKKEMNINGGSVAGGKSPILTPQYEDSKWPPAVVYLD</sequence>
<dbReference type="InterPro" id="IPR000953">
    <property type="entry name" value="Chromo/chromo_shadow_dom"/>
</dbReference>
<dbReference type="InterPro" id="IPR016197">
    <property type="entry name" value="Chromo-like_dom_sf"/>
</dbReference>
<dbReference type="InterPro" id="IPR009462">
    <property type="entry name" value="CHD_II_SANT-like"/>
</dbReference>
<dbReference type="PROSITE" id="PS51194">
    <property type="entry name" value="HELICASE_CTER"/>
    <property type="match status" value="1"/>
</dbReference>
<dbReference type="InterPro" id="IPR001650">
    <property type="entry name" value="Helicase_C-like"/>
</dbReference>
<evidence type="ECO:0000313" key="17">
    <source>
        <dbReference type="EMBL" id="CAK9205512.1"/>
    </source>
</evidence>
<dbReference type="Pfam" id="PF06461">
    <property type="entry name" value="CHDII_SANT-like"/>
    <property type="match status" value="1"/>
</dbReference>
<dbReference type="Pfam" id="PF00176">
    <property type="entry name" value="SNF2-rel_dom"/>
    <property type="match status" value="1"/>
</dbReference>
<dbReference type="Gene3D" id="3.40.50.10810">
    <property type="entry name" value="Tandem AAA-ATPase domain"/>
    <property type="match status" value="1"/>
</dbReference>
<organism evidence="17 18">
    <name type="scientific">Sphagnum troendelagicum</name>
    <dbReference type="NCBI Taxonomy" id="128251"/>
    <lineage>
        <taxon>Eukaryota</taxon>
        <taxon>Viridiplantae</taxon>
        <taxon>Streptophyta</taxon>
        <taxon>Embryophyta</taxon>
        <taxon>Bryophyta</taxon>
        <taxon>Sphagnophytina</taxon>
        <taxon>Sphagnopsida</taxon>
        <taxon>Sphagnales</taxon>
        <taxon>Sphagnaceae</taxon>
        <taxon>Sphagnum</taxon>
    </lineage>
</organism>
<keyword evidence="9" id="KW-0539">Nucleus</keyword>
<evidence type="ECO:0000259" key="16">
    <source>
        <dbReference type="PROSITE" id="PS51194"/>
    </source>
</evidence>
<evidence type="ECO:0000256" key="8">
    <source>
        <dbReference type="ARBA" id="ARBA00022840"/>
    </source>
</evidence>
<dbReference type="EMBL" id="OZ019907">
    <property type="protein sequence ID" value="CAK9205512.1"/>
    <property type="molecule type" value="Genomic_DNA"/>
</dbReference>
<evidence type="ECO:0000259" key="15">
    <source>
        <dbReference type="PROSITE" id="PS51192"/>
    </source>
</evidence>
<dbReference type="Pfam" id="PF00628">
    <property type="entry name" value="PHD"/>
    <property type="match status" value="1"/>
</dbReference>
<keyword evidence="8" id="KW-0067">ATP-binding</keyword>
<dbReference type="InterPro" id="IPR027417">
    <property type="entry name" value="P-loop_NTPase"/>
</dbReference>
<dbReference type="InterPro" id="IPR013083">
    <property type="entry name" value="Znf_RING/FYVE/PHD"/>
</dbReference>
<evidence type="ECO:0000256" key="6">
    <source>
        <dbReference type="ARBA" id="ARBA00022801"/>
    </source>
</evidence>
<dbReference type="InterPro" id="IPR009463">
    <property type="entry name" value="DUF1087"/>
</dbReference>
<dbReference type="SMART" id="SM00490">
    <property type="entry name" value="HELICc"/>
    <property type="match status" value="1"/>
</dbReference>
<dbReference type="InterPro" id="IPR000330">
    <property type="entry name" value="SNF2_N"/>
</dbReference>
<feature type="domain" description="Chromo" evidence="13">
    <location>
        <begin position="265"/>
        <end position="312"/>
    </location>
</feature>
<evidence type="ECO:0000256" key="4">
    <source>
        <dbReference type="ARBA" id="ARBA00022741"/>
    </source>
</evidence>
<dbReference type="CDD" id="cd18793">
    <property type="entry name" value="SF2_C_SNF"/>
    <property type="match status" value="1"/>
</dbReference>
<feature type="compositionally biased region" description="Acidic residues" evidence="12">
    <location>
        <begin position="1"/>
        <end position="16"/>
    </location>
</feature>
<reference evidence="17" key="1">
    <citation type="submission" date="2024-02" db="EMBL/GenBank/DDBJ databases">
        <authorList>
            <consortium name="ELIXIR-Norway"/>
            <consortium name="Elixir Norway"/>
        </authorList>
    </citation>
    <scope>NUCLEOTIDE SEQUENCE</scope>
</reference>
<feature type="domain" description="Helicase C-terminal" evidence="16">
    <location>
        <begin position="683"/>
        <end position="842"/>
    </location>
</feature>
<keyword evidence="7" id="KW-0862">Zinc</keyword>
<evidence type="ECO:0000256" key="2">
    <source>
        <dbReference type="ARBA" id="ARBA00022723"/>
    </source>
</evidence>
<dbReference type="SMART" id="SM00249">
    <property type="entry name" value="PHD"/>
    <property type="match status" value="1"/>
</dbReference>
<feature type="region of interest" description="Disordered" evidence="12">
    <location>
        <begin position="1"/>
        <end position="106"/>
    </location>
</feature>
<dbReference type="InterPro" id="IPR049730">
    <property type="entry name" value="SNF2/RAD54-like_C"/>
</dbReference>
<dbReference type="CDD" id="cd15532">
    <property type="entry name" value="PHD2_CHD_II"/>
    <property type="match status" value="1"/>
</dbReference>
<proteinExistence type="predicted"/>
<dbReference type="Gene3D" id="3.40.50.300">
    <property type="entry name" value="P-loop containing nucleotide triphosphate hydrolases"/>
    <property type="match status" value="1"/>
</dbReference>
<dbReference type="PROSITE" id="PS51192">
    <property type="entry name" value="HELICASE_ATP_BIND_1"/>
    <property type="match status" value="1"/>
</dbReference>
<comment type="subcellular location">
    <subcellularLocation>
        <location evidence="1">Nucleus</location>
    </subcellularLocation>
</comment>
<dbReference type="PANTHER" id="PTHR45623:SF17">
    <property type="entry name" value="CHROMODOMAIN-HELICASE-DNA-BINDING PROTEIN 3-RELATED"/>
    <property type="match status" value="1"/>
</dbReference>
<feature type="compositionally biased region" description="Polar residues" evidence="12">
    <location>
        <begin position="1503"/>
        <end position="1512"/>
    </location>
</feature>
<dbReference type="InterPro" id="IPR038718">
    <property type="entry name" value="SNF2-like_sf"/>
</dbReference>
<feature type="compositionally biased region" description="Basic and acidic residues" evidence="12">
    <location>
        <begin position="59"/>
        <end position="69"/>
    </location>
</feature>
<protein>
    <submittedName>
        <fullName evidence="17">Uncharacterized protein</fullName>
    </submittedName>
</protein>
<feature type="compositionally biased region" description="Basic and acidic residues" evidence="12">
    <location>
        <begin position="18"/>
        <end position="33"/>
    </location>
</feature>
<evidence type="ECO:0000256" key="1">
    <source>
        <dbReference type="ARBA" id="ARBA00004123"/>
    </source>
</evidence>
<dbReference type="SMART" id="SM01146">
    <property type="entry name" value="DUF1086"/>
    <property type="match status" value="1"/>
</dbReference>
<feature type="coiled-coil region" evidence="11">
    <location>
        <begin position="909"/>
        <end position="936"/>
    </location>
</feature>
<feature type="region of interest" description="Disordered" evidence="12">
    <location>
        <begin position="1434"/>
        <end position="1534"/>
    </location>
</feature>
<keyword evidence="5 10" id="KW-0863">Zinc-finger</keyword>
<dbReference type="SUPFAM" id="SSF52540">
    <property type="entry name" value="P-loop containing nucleoside triphosphate hydrolases"/>
    <property type="match status" value="2"/>
</dbReference>
<evidence type="ECO:0000256" key="5">
    <source>
        <dbReference type="ARBA" id="ARBA00022771"/>
    </source>
</evidence>
<dbReference type="InterPro" id="IPR001965">
    <property type="entry name" value="Znf_PHD"/>
</dbReference>
<dbReference type="Pfam" id="PF06465">
    <property type="entry name" value="DUF1087"/>
    <property type="match status" value="1"/>
</dbReference>
<keyword evidence="18" id="KW-1185">Reference proteome</keyword>
<feature type="compositionally biased region" description="Basic and acidic residues" evidence="12">
    <location>
        <begin position="1047"/>
        <end position="1057"/>
    </location>
</feature>
<dbReference type="SMART" id="SM00487">
    <property type="entry name" value="DEXDc"/>
    <property type="match status" value="1"/>
</dbReference>
<dbReference type="CDD" id="cd18660">
    <property type="entry name" value="CD1_tandem"/>
    <property type="match status" value="1"/>
</dbReference>
<dbReference type="Gene3D" id="2.40.50.40">
    <property type="match status" value="2"/>
</dbReference>
<accession>A0ABP0TUM2</accession>
<feature type="compositionally biased region" description="Acidic residues" evidence="12">
    <location>
        <begin position="1467"/>
        <end position="1497"/>
    </location>
</feature>
<keyword evidence="4" id="KW-0547">Nucleotide-binding</keyword>
<dbReference type="PANTHER" id="PTHR45623">
    <property type="entry name" value="CHROMODOMAIN-HELICASE-DNA-BINDING PROTEIN 3-RELATED-RELATED"/>
    <property type="match status" value="1"/>
</dbReference>
<dbReference type="SUPFAM" id="SSF54160">
    <property type="entry name" value="Chromo domain-like"/>
    <property type="match status" value="2"/>
</dbReference>
<evidence type="ECO:0000313" key="18">
    <source>
        <dbReference type="Proteomes" id="UP001497512"/>
    </source>
</evidence>
<dbReference type="InterPro" id="IPR023780">
    <property type="entry name" value="Chromo_domain"/>
</dbReference>
<evidence type="ECO:0000256" key="7">
    <source>
        <dbReference type="ARBA" id="ARBA00022833"/>
    </source>
</evidence>
<keyword evidence="6" id="KW-0378">Hydrolase</keyword>
<feature type="domain" description="PHD-type" evidence="14">
    <location>
        <begin position="114"/>
        <end position="161"/>
    </location>
</feature>
<evidence type="ECO:0000256" key="9">
    <source>
        <dbReference type="ARBA" id="ARBA00023242"/>
    </source>
</evidence>
<dbReference type="Pfam" id="PF00271">
    <property type="entry name" value="Helicase_C"/>
    <property type="match status" value="1"/>
</dbReference>
<keyword evidence="2" id="KW-0479">Metal-binding</keyword>
<feature type="region of interest" description="Disordered" evidence="12">
    <location>
        <begin position="1547"/>
        <end position="1567"/>
    </location>
</feature>
<dbReference type="InterPro" id="IPR014001">
    <property type="entry name" value="Helicase_ATP-bd"/>
</dbReference>
<feature type="compositionally biased region" description="Basic residues" evidence="12">
    <location>
        <begin position="1036"/>
        <end position="1046"/>
    </location>
</feature>
<evidence type="ECO:0000259" key="14">
    <source>
        <dbReference type="PROSITE" id="PS50016"/>
    </source>
</evidence>
<feature type="compositionally biased region" description="Basic and acidic residues" evidence="12">
    <location>
        <begin position="1238"/>
        <end position="1248"/>
    </location>
</feature>
<dbReference type="Pfam" id="PF00385">
    <property type="entry name" value="Chromo"/>
    <property type="match status" value="1"/>
</dbReference>
<dbReference type="CDD" id="cd18659">
    <property type="entry name" value="CD2_tandem"/>
    <property type="match status" value="1"/>
</dbReference>